<proteinExistence type="predicted"/>
<evidence type="ECO:0000313" key="1">
    <source>
        <dbReference type="EMBL" id="RIY07925.1"/>
    </source>
</evidence>
<dbReference type="AlphaFoldDB" id="A0A418QRM4"/>
<gene>
    <name evidence="1" type="ORF">D0T11_15240</name>
</gene>
<comment type="caution">
    <text evidence="1">The sequence shown here is derived from an EMBL/GenBank/DDBJ whole genome shotgun (WGS) entry which is preliminary data.</text>
</comment>
<reference evidence="1 2" key="1">
    <citation type="submission" date="2019-01" db="EMBL/GenBank/DDBJ databases">
        <title>Hymenobacter humicola sp. nov., isolated from soils in Antarctica.</title>
        <authorList>
            <person name="Sedlacek I."/>
            <person name="Holochova P."/>
            <person name="Kralova S."/>
            <person name="Pantucek R."/>
            <person name="Stankova E."/>
            <person name="Vrbovska V."/>
            <person name="Kristofova L."/>
            <person name="Svec P."/>
            <person name="Busse H.-J."/>
        </authorList>
    </citation>
    <scope>NUCLEOTIDE SEQUENCE [LARGE SCALE GENOMIC DNA]</scope>
    <source>
        <strain evidence="1 2">CCM 8852</strain>
    </source>
</reference>
<name>A0A418QRM4_9BACT</name>
<accession>A0A418QRM4</accession>
<organism evidence="1 2">
    <name type="scientific">Hymenobacter rubripertinctus</name>
    <dbReference type="NCBI Taxonomy" id="2029981"/>
    <lineage>
        <taxon>Bacteria</taxon>
        <taxon>Pseudomonadati</taxon>
        <taxon>Bacteroidota</taxon>
        <taxon>Cytophagia</taxon>
        <taxon>Cytophagales</taxon>
        <taxon>Hymenobacteraceae</taxon>
        <taxon>Hymenobacter</taxon>
    </lineage>
</organism>
<dbReference type="Proteomes" id="UP000284250">
    <property type="component" value="Unassembled WGS sequence"/>
</dbReference>
<keyword evidence="2" id="KW-1185">Reference proteome</keyword>
<dbReference type="EMBL" id="QYCN01000025">
    <property type="protein sequence ID" value="RIY07925.1"/>
    <property type="molecule type" value="Genomic_DNA"/>
</dbReference>
<sequence>MLIMLSILYTRRIPGLLVKGLHHFKIISICEFLIGQMMESIYKKSLREIKVLELIQIIPGILQEILEIRSSTKDIKLL</sequence>
<evidence type="ECO:0000313" key="2">
    <source>
        <dbReference type="Proteomes" id="UP000284250"/>
    </source>
</evidence>
<protein>
    <submittedName>
        <fullName evidence="1">Uncharacterized protein</fullName>
    </submittedName>
</protein>